<dbReference type="OMA" id="MTSNDSN"/>
<keyword evidence="2" id="KW-1185">Reference proteome</keyword>
<evidence type="ECO:0000313" key="3">
    <source>
        <dbReference type="WBParaSite" id="MhA1_Contig26.frz3.gene17"/>
    </source>
</evidence>
<evidence type="ECO:0000256" key="1">
    <source>
        <dbReference type="SAM" id="Phobius"/>
    </source>
</evidence>
<reference evidence="3" key="1">
    <citation type="submission" date="2016-11" db="UniProtKB">
        <authorList>
            <consortium name="WormBaseParasite"/>
        </authorList>
    </citation>
    <scope>IDENTIFICATION</scope>
</reference>
<feature type="transmembrane region" description="Helical" evidence="1">
    <location>
        <begin position="33"/>
        <end position="54"/>
    </location>
</feature>
<evidence type="ECO:0000313" key="2">
    <source>
        <dbReference type="Proteomes" id="UP000095281"/>
    </source>
</evidence>
<name>A0A1I8BIU5_MELHA</name>
<keyword evidence="1" id="KW-1133">Transmembrane helix</keyword>
<sequence length="132" mass="14843">MVNNEAASSSINNLTVDDSEQQIEQNFNHPIRWFKLLCGTASTAGFVYGLRVAWVHSRLKPGELPRTNLLSGAGYVSLIVLISEAMGVNTFKEFGSKTKQMFGDRFRISKGKDETFESLSDLFEKFQKESKK</sequence>
<proteinExistence type="predicted"/>
<protein>
    <submittedName>
        <fullName evidence="3">DUF4235 domain-containing protein</fullName>
    </submittedName>
</protein>
<dbReference type="Proteomes" id="UP000095281">
    <property type="component" value="Unplaced"/>
</dbReference>
<accession>A0A1I8BIU5</accession>
<organism evidence="2 3">
    <name type="scientific">Meloidogyne hapla</name>
    <name type="common">Root-knot nematode worm</name>
    <dbReference type="NCBI Taxonomy" id="6305"/>
    <lineage>
        <taxon>Eukaryota</taxon>
        <taxon>Metazoa</taxon>
        <taxon>Ecdysozoa</taxon>
        <taxon>Nematoda</taxon>
        <taxon>Chromadorea</taxon>
        <taxon>Rhabditida</taxon>
        <taxon>Tylenchina</taxon>
        <taxon>Tylenchomorpha</taxon>
        <taxon>Tylenchoidea</taxon>
        <taxon>Meloidogynidae</taxon>
        <taxon>Meloidogyninae</taxon>
        <taxon>Meloidogyne</taxon>
    </lineage>
</organism>
<keyword evidence="1" id="KW-0472">Membrane</keyword>
<keyword evidence="1" id="KW-0812">Transmembrane</keyword>
<dbReference type="AlphaFoldDB" id="A0A1I8BIU5"/>
<feature type="transmembrane region" description="Helical" evidence="1">
    <location>
        <begin position="74"/>
        <end position="91"/>
    </location>
</feature>
<dbReference type="WBParaSite" id="MhA1_Contig26.frz3.gene17">
    <property type="protein sequence ID" value="MhA1_Contig26.frz3.gene17"/>
    <property type="gene ID" value="MhA1_Contig26.frz3.gene17"/>
</dbReference>